<keyword evidence="1" id="KW-0812">Transmembrane</keyword>
<keyword evidence="3" id="KW-1185">Reference proteome</keyword>
<dbReference type="STRING" id="1095778.SAMN04489842_1959"/>
<dbReference type="AlphaFoldDB" id="A0A1H1FHS1"/>
<name>A0A1H1FHS1_NATTX</name>
<sequence length="68" mass="7391">MANMANSSRDRFVRIALLLTPVALVAAVMASPPDPFTLVRYAVPLLALVLLTAYLLAYRDGLETLESN</sequence>
<proteinExistence type="predicted"/>
<dbReference type="Proteomes" id="UP000198848">
    <property type="component" value="Unassembled WGS sequence"/>
</dbReference>
<accession>A0A1H1FHS1</accession>
<feature type="transmembrane region" description="Helical" evidence="1">
    <location>
        <begin position="40"/>
        <end position="58"/>
    </location>
</feature>
<evidence type="ECO:0000313" key="3">
    <source>
        <dbReference type="Proteomes" id="UP000198848"/>
    </source>
</evidence>
<evidence type="ECO:0000256" key="1">
    <source>
        <dbReference type="SAM" id="Phobius"/>
    </source>
</evidence>
<evidence type="ECO:0000313" key="2">
    <source>
        <dbReference type="EMBL" id="SDR00016.1"/>
    </source>
</evidence>
<organism evidence="2 3">
    <name type="scientific">Natronobacterium texcoconense</name>
    <dbReference type="NCBI Taxonomy" id="1095778"/>
    <lineage>
        <taxon>Archaea</taxon>
        <taxon>Methanobacteriati</taxon>
        <taxon>Methanobacteriota</taxon>
        <taxon>Stenosarchaea group</taxon>
        <taxon>Halobacteria</taxon>
        <taxon>Halobacteriales</taxon>
        <taxon>Natrialbaceae</taxon>
        <taxon>Natronobacterium</taxon>
    </lineage>
</organism>
<reference evidence="3" key="1">
    <citation type="submission" date="2016-10" db="EMBL/GenBank/DDBJ databases">
        <authorList>
            <person name="Varghese N."/>
            <person name="Submissions S."/>
        </authorList>
    </citation>
    <scope>NUCLEOTIDE SEQUENCE [LARGE SCALE GENOMIC DNA]</scope>
    <source>
        <strain evidence="3">DSM 24767</strain>
    </source>
</reference>
<protein>
    <submittedName>
        <fullName evidence="2">Uncharacterized protein</fullName>
    </submittedName>
</protein>
<keyword evidence="1" id="KW-0472">Membrane</keyword>
<keyword evidence="1" id="KW-1133">Transmembrane helix</keyword>
<gene>
    <name evidence="2" type="ORF">SAMN04489842_1959</name>
</gene>
<dbReference type="EMBL" id="FNLC01000002">
    <property type="protein sequence ID" value="SDR00016.1"/>
    <property type="molecule type" value="Genomic_DNA"/>
</dbReference>